<dbReference type="eggNOG" id="ENOG502SY1F">
    <property type="taxonomic scope" value="Eukaryota"/>
</dbReference>
<organism evidence="2 3">
    <name type="scientific">Exserohilum turcicum (strain 28A)</name>
    <name type="common">Northern leaf blight fungus</name>
    <name type="synonym">Setosphaeria turcica</name>
    <dbReference type="NCBI Taxonomy" id="671987"/>
    <lineage>
        <taxon>Eukaryota</taxon>
        <taxon>Fungi</taxon>
        <taxon>Dikarya</taxon>
        <taxon>Ascomycota</taxon>
        <taxon>Pezizomycotina</taxon>
        <taxon>Dothideomycetes</taxon>
        <taxon>Pleosporomycetidae</taxon>
        <taxon>Pleosporales</taxon>
        <taxon>Pleosporineae</taxon>
        <taxon>Pleosporaceae</taxon>
        <taxon>Exserohilum</taxon>
    </lineage>
</organism>
<accession>R0KAU9</accession>
<keyword evidence="3" id="KW-1185">Reference proteome</keyword>
<dbReference type="HOGENOM" id="CLU_068279_3_0_1"/>
<dbReference type="PROSITE" id="PS50097">
    <property type="entry name" value="BTB"/>
    <property type="match status" value="1"/>
</dbReference>
<protein>
    <recommendedName>
        <fullName evidence="1">BTB domain-containing protein</fullName>
    </recommendedName>
</protein>
<sequence length="261" mass="30536">MSDASTNGKRRRKDCDDEARKKLRCLTGAGTPVESKPVTVIVGSNKVEFFVHESHLRASSDFFDTLMDGPWKDSATRTISLLNLHHQPFRIYAKWLYSGRFYVKHTFDDDDDDDEEMNAFTITEVDMLRECYELAGFIQDSDFRDALLDAFIQHMITQNCDSCLLGGTIYDNCAASSPHRQFIVDFTIKFWHGTDLEDLSNEGLFPREFVNDLLMEMFSRLRRREHWTSIRTYFKDLDICKYHEHSMKNEPCYKTKQKGLF</sequence>
<dbReference type="AlphaFoldDB" id="R0KAU9"/>
<dbReference type="Pfam" id="PF00651">
    <property type="entry name" value="BTB"/>
    <property type="match status" value="1"/>
</dbReference>
<dbReference type="OrthoDB" id="1022638at2759"/>
<dbReference type="Proteomes" id="UP000016935">
    <property type="component" value="Unassembled WGS sequence"/>
</dbReference>
<dbReference type="Gene3D" id="3.30.710.10">
    <property type="entry name" value="Potassium Channel Kv1.1, Chain A"/>
    <property type="match status" value="1"/>
</dbReference>
<reference evidence="2 3" key="1">
    <citation type="journal article" date="2012" name="PLoS Pathog.">
        <title>Diverse lifestyles and strategies of plant pathogenesis encoded in the genomes of eighteen Dothideomycetes fungi.</title>
        <authorList>
            <person name="Ohm R.A."/>
            <person name="Feau N."/>
            <person name="Henrissat B."/>
            <person name="Schoch C.L."/>
            <person name="Horwitz B.A."/>
            <person name="Barry K.W."/>
            <person name="Condon B.J."/>
            <person name="Copeland A.C."/>
            <person name="Dhillon B."/>
            <person name="Glaser F."/>
            <person name="Hesse C.N."/>
            <person name="Kosti I."/>
            <person name="LaButti K."/>
            <person name="Lindquist E.A."/>
            <person name="Lucas S."/>
            <person name="Salamov A.A."/>
            <person name="Bradshaw R.E."/>
            <person name="Ciuffetti L."/>
            <person name="Hamelin R.C."/>
            <person name="Kema G.H.J."/>
            <person name="Lawrence C."/>
            <person name="Scott J.A."/>
            <person name="Spatafora J.W."/>
            <person name="Turgeon B.G."/>
            <person name="de Wit P.J.G.M."/>
            <person name="Zhong S."/>
            <person name="Goodwin S.B."/>
            <person name="Grigoriev I.V."/>
        </authorList>
    </citation>
    <scope>NUCLEOTIDE SEQUENCE [LARGE SCALE GENOMIC DNA]</scope>
    <source>
        <strain evidence="3">28A</strain>
    </source>
</reference>
<dbReference type="EMBL" id="KB908703">
    <property type="protein sequence ID" value="EOA85382.1"/>
    <property type="molecule type" value="Genomic_DNA"/>
</dbReference>
<dbReference type="RefSeq" id="XP_008027044.1">
    <property type="nucleotide sequence ID" value="XM_008028853.1"/>
</dbReference>
<evidence type="ECO:0000313" key="3">
    <source>
        <dbReference type="Proteomes" id="UP000016935"/>
    </source>
</evidence>
<evidence type="ECO:0000313" key="2">
    <source>
        <dbReference type="EMBL" id="EOA85382.1"/>
    </source>
</evidence>
<dbReference type="PANTHER" id="PTHR47843">
    <property type="entry name" value="BTB DOMAIN-CONTAINING PROTEIN-RELATED"/>
    <property type="match status" value="1"/>
</dbReference>
<feature type="domain" description="BTB" evidence="1">
    <location>
        <begin position="36"/>
        <end position="105"/>
    </location>
</feature>
<dbReference type="InterPro" id="IPR000210">
    <property type="entry name" value="BTB/POZ_dom"/>
</dbReference>
<dbReference type="STRING" id="671987.R0KAU9"/>
<evidence type="ECO:0000259" key="1">
    <source>
        <dbReference type="PROSITE" id="PS50097"/>
    </source>
</evidence>
<proteinExistence type="predicted"/>
<reference evidence="2 3" key="2">
    <citation type="journal article" date="2013" name="PLoS Genet.">
        <title>Comparative genome structure, secondary metabolite, and effector coding capacity across Cochliobolus pathogens.</title>
        <authorList>
            <person name="Condon B.J."/>
            <person name="Leng Y."/>
            <person name="Wu D."/>
            <person name="Bushley K.E."/>
            <person name="Ohm R.A."/>
            <person name="Otillar R."/>
            <person name="Martin J."/>
            <person name="Schackwitz W."/>
            <person name="Grimwood J."/>
            <person name="MohdZainudin N."/>
            <person name="Xue C."/>
            <person name="Wang R."/>
            <person name="Manning V.A."/>
            <person name="Dhillon B."/>
            <person name="Tu Z.J."/>
            <person name="Steffenson B.J."/>
            <person name="Salamov A."/>
            <person name="Sun H."/>
            <person name="Lowry S."/>
            <person name="LaButti K."/>
            <person name="Han J."/>
            <person name="Copeland A."/>
            <person name="Lindquist E."/>
            <person name="Barry K."/>
            <person name="Schmutz J."/>
            <person name="Baker S.E."/>
            <person name="Ciuffetti L.M."/>
            <person name="Grigoriev I.V."/>
            <person name="Zhong S."/>
            <person name="Turgeon B.G."/>
        </authorList>
    </citation>
    <scope>NUCLEOTIDE SEQUENCE [LARGE SCALE GENOMIC DNA]</scope>
    <source>
        <strain evidence="3">28A</strain>
    </source>
</reference>
<gene>
    <name evidence="2" type="ORF">SETTUDRAFT_32589</name>
</gene>
<dbReference type="GeneID" id="19403666"/>
<dbReference type="CDD" id="cd18186">
    <property type="entry name" value="BTB_POZ_ZBTB_KLHL-like"/>
    <property type="match status" value="1"/>
</dbReference>
<name>R0KAU9_EXST2</name>
<dbReference type="PANTHER" id="PTHR47843:SF2">
    <property type="entry name" value="BTB DOMAIN-CONTAINING PROTEIN"/>
    <property type="match status" value="1"/>
</dbReference>
<dbReference type="SUPFAM" id="SSF54695">
    <property type="entry name" value="POZ domain"/>
    <property type="match status" value="1"/>
</dbReference>
<dbReference type="InterPro" id="IPR011333">
    <property type="entry name" value="SKP1/BTB/POZ_sf"/>
</dbReference>